<evidence type="ECO:0000256" key="1">
    <source>
        <dbReference type="ARBA" id="ARBA00010996"/>
    </source>
</evidence>
<proteinExistence type="inferred from homology"/>
<evidence type="ECO:0000313" key="3">
    <source>
        <dbReference type="EMBL" id="TDG38018.1"/>
    </source>
</evidence>
<protein>
    <submittedName>
        <fullName evidence="3">Redoxin domain-containing protein</fullName>
    </submittedName>
</protein>
<dbReference type="AlphaFoldDB" id="A0A4R5MQI0"/>
<keyword evidence="2" id="KW-0472">Membrane</keyword>
<accession>A0A4R5MQI0</accession>
<dbReference type="SUPFAM" id="SSF52833">
    <property type="entry name" value="Thioredoxin-like"/>
    <property type="match status" value="1"/>
</dbReference>
<sequence length="232" mass="26783">MKSKSTFKILILVSILAVPGFLFFYLLPHYAKNRYKRLPFFGEKQVASTFRMVRGDKIPDTVYHEVPDFNFENQKGDTISWDQYKDKLIIINLFYVNSPITVANQNLKKIATGYLRNKLIHFISISVDPSDHQKQLGEYAAKMNLPADKWNFLSGDTTSVYRFVRKGLLLDVVDHQKDAIGKIIYSNEVLLLDNQHRIRGFYDATNDEAMSKLDDEIKVLVAEDLRGIKDGR</sequence>
<gene>
    <name evidence="3" type="ORF">EZJ43_02700</name>
</gene>
<keyword evidence="2" id="KW-1133">Transmembrane helix</keyword>
<evidence type="ECO:0000256" key="2">
    <source>
        <dbReference type="SAM" id="Phobius"/>
    </source>
</evidence>
<name>A0A4R5MQI0_9SPHI</name>
<keyword evidence="2" id="KW-0812">Transmembrane</keyword>
<comment type="similarity">
    <text evidence="1">Belongs to the SCO1/2 family.</text>
</comment>
<organism evidence="3 4">
    <name type="scientific">Pedobacter changchengzhani</name>
    <dbReference type="NCBI Taxonomy" id="2529274"/>
    <lineage>
        <taxon>Bacteria</taxon>
        <taxon>Pseudomonadati</taxon>
        <taxon>Bacteroidota</taxon>
        <taxon>Sphingobacteriia</taxon>
        <taxon>Sphingobacteriales</taxon>
        <taxon>Sphingobacteriaceae</taxon>
        <taxon>Pedobacter</taxon>
    </lineage>
</organism>
<dbReference type="OrthoDB" id="9811998at2"/>
<dbReference type="Proteomes" id="UP000295668">
    <property type="component" value="Unassembled WGS sequence"/>
</dbReference>
<keyword evidence="4" id="KW-1185">Reference proteome</keyword>
<dbReference type="Pfam" id="PF02630">
    <property type="entry name" value="SCO1-SenC"/>
    <property type="match status" value="1"/>
</dbReference>
<feature type="transmembrane region" description="Helical" evidence="2">
    <location>
        <begin position="6"/>
        <end position="27"/>
    </location>
</feature>
<dbReference type="Gene3D" id="3.40.30.10">
    <property type="entry name" value="Glutaredoxin"/>
    <property type="match status" value="1"/>
</dbReference>
<dbReference type="EMBL" id="SJCY01000001">
    <property type="protein sequence ID" value="TDG38018.1"/>
    <property type="molecule type" value="Genomic_DNA"/>
</dbReference>
<comment type="caution">
    <text evidence="3">The sequence shown here is derived from an EMBL/GenBank/DDBJ whole genome shotgun (WGS) entry which is preliminary data.</text>
</comment>
<dbReference type="InterPro" id="IPR036249">
    <property type="entry name" value="Thioredoxin-like_sf"/>
</dbReference>
<evidence type="ECO:0000313" key="4">
    <source>
        <dbReference type="Proteomes" id="UP000295668"/>
    </source>
</evidence>
<reference evidence="3 4" key="1">
    <citation type="submission" date="2019-02" db="EMBL/GenBank/DDBJ databases">
        <title>Pedobacter sp. nov., a novel speices isolated from soil of pinguins habitat in Antarcitica.</title>
        <authorList>
            <person name="He R.-H."/>
        </authorList>
    </citation>
    <scope>NUCLEOTIDE SEQUENCE [LARGE SCALE GENOMIC DNA]</scope>
    <source>
        <strain evidence="3 4">E01020</strain>
    </source>
</reference>
<dbReference type="InterPro" id="IPR003782">
    <property type="entry name" value="SCO1/SenC"/>
</dbReference>